<dbReference type="InterPro" id="IPR014928">
    <property type="entry name" value="Serine_rich_dom"/>
</dbReference>
<dbReference type="Gene3D" id="1.20.120.230">
    <property type="entry name" value="Alpha-catenin/vinculin-like"/>
    <property type="match status" value="1"/>
</dbReference>
<comment type="function">
    <text evidence="10">Docking protein that plays a role in tyrosine kinase-based signaling related to cell adhesion and cell spreading. Regulates PTK2/FAK1 activity, focal adhesion integrity, and cell spreading.</text>
</comment>
<evidence type="ECO:0000256" key="9">
    <source>
        <dbReference type="ARBA" id="ARBA00023212"/>
    </source>
</evidence>
<accession>A0A6J0H7V9</accession>
<keyword evidence="5" id="KW-0963">Cytoplasm</keyword>
<feature type="compositionally biased region" description="Basic and acidic residues" evidence="14">
    <location>
        <begin position="286"/>
        <end position="298"/>
    </location>
</feature>
<evidence type="ECO:0000256" key="11">
    <source>
        <dbReference type="ARBA" id="ARBA00064074"/>
    </source>
</evidence>
<dbReference type="RefSeq" id="XP_017670683.1">
    <property type="nucleotide sequence ID" value="XM_017815194.1"/>
</dbReference>
<dbReference type="Pfam" id="PF12026">
    <property type="entry name" value="CAS_C"/>
    <property type="match status" value="1"/>
</dbReference>
<evidence type="ECO:0000313" key="16">
    <source>
        <dbReference type="Proteomes" id="UP000504624"/>
    </source>
</evidence>
<comment type="subcellular location">
    <subcellularLocation>
        <location evidence="2">Cell junction</location>
        <location evidence="2">Focal adhesion</location>
    </subcellularLocation>
    <subcellularLocation>
        <location evidence="1">Cytoplasm</location>
        <location evidence="1">Cytoskeleton</location>
    </subcellularLocation>
</comment>
<dbReference type="InterPro" id="IPR036028">
    <property type="entry name" value="SH3-like_dom_sf"/>
</dbReference>
<keyword evidence="8" id="KW-0965">Cell junction</keyword>
<dbReference type="PRINTS" id="PR00452">
    <property type="entry name" value="SH3DOMAIN"/>
</dbReference>
<dbReference type="SUPFAM" id="SSF50044">
    <property type="entry name" value="SH3-domain"/>
    <property type="match status" value="1"/>
</dbReference>
<dbReference type="CDD" id="cd11551">
    <property type="entry name" value="Serine_rich_CASS4"/>
    <property type="match status" value="1"/>
</dbReference>
<evidence type="ECO:0000256" key="1">
    <source>
        <dbReference type="ARBA" id="ARBA00004245"/>
    </source>
</evidence>
<evidence type="ECO:0000256" key="5">
    <source>
        <dbReference type="ARBA" id="ARBA00022490"/>
    </source>
</evidence>
<sequence length="884" mass="97684">MFEAKTRLGHKVKRAVVHPWQLLRDEPTAHKQAIVRGHPDHGSCAANNGPFSPAENTLAKALYDNKAECSDELAFRKGDILTVLDQHVLGSEGWWKCSLHGRQGLAPANRLQLLSPTILLLPSTRSDPTELPAGQQNIYQVPSGPKPTVVSSTYEKMEGWVKPPGRLSATPAQAIYQVPALAAQLLSERTKSSTHQHLFTLPRACRASAPNIRSEVYDVPSTQRRESLLTQSGATPPTARKGSVPVRPTENFQAEQEQLYNIPSSPEKAGAGIQKDSPAGNLYDVPPKRETDASENKSQKKCWGQYNTLPNPRKSEWIYDIPVSPEKSGLKQHPSGHSWENQVLYDTPPARYKVPTTNAEGKVVNPQLYNIPSTQQKLTLPDIPLYDVPSSRDVLLLPQSSSCDVPPSLLAPKAESQISEGNVYDIPKGLPTPGQSKKEMENNSDSSGEQAHGASPKLPRGAKLGRDISSVSSVDSRSSTLSTSSSSSAELFSTSSSSEEPGKEIKMGLEVAIETLTRLQHSVSSSVASLMIFVSSKWRLQEHLEKSIEEIHRAVDHIKVSLGEFLAFAQAIKGNASHLTDSNLQTRIKKQLEILVNSFQILTETREALNNCNWSLEALVLRSPQNNPDDLDRFVMVARTIPDDIKRFVSIIIANGKLLFRKNDKEQEIKQPKGSPECKMAKQIPVPRRIEVESLQRNAPDKPSQSRVPLEKQEENATEDCDYVQLQAQKIISGKEVAKKSTDSKLKALPTAKKAGIQSKQDCAKKIPLPEHCRLCFAALHKAIGVFTNSLNHNQPPEVFISHSKLIIMVGQKLVDSLCQETQERDARSDVLHSSSRFCSLLKNLALATKNAAIKYPNADATRELRDRTEELSKYTQQFRAMME</sequence>
<dbReference type="GO" id="GO:0005856">
    <property type="term" value="C:cytoskeleton"/>
    <property type="evidence" value="ECO:0007669"/>
    <property type="project" value="UniProtKB-SubCell"/>
</dbReference>
<feature type="compositionally biased region" description="Low complexity" evidence="14">
    <location>
        <begin position="469"/>
        <end position="498"/>
    </location>
</feature>
<dbReference type="Pfam" id="PF14604">
    <property type="entry name" value="SH3_9"/>
    <property type="match status" value="1"/>
</dbReference>
<comment type="similarity">
    <text evidence="3">Belongs to the CAS family.</text>
</comment>
<dbReference type="InterPro" id="IPR038319">
    <property type="entry name" value="Serine_rich_sf"/>
</dbReference>
<organism evidence="16 17">
    <name type="scientific">Lepidothrix coronata</name>
    <name type="common">blue-crowned manakin</name>
    <dbReference type="NCBI Taxonomy" id="321398"/>
    <lineage>
        <taxon>Eukaryota</taxon>
        <taxon>Metazoa</taxon>
        <taxon>Chordata</taxon>
        <taxon>Craniata</taxon>
        <taxon>Vertebrata</taxon>
        <taxon>Euteleostomi</taxon>
        <taxon>Archelosauria</taxon>
        <taxon>Archosauria</taxon>
        <taxon>Dinosauria</taxon>
        <taxon>Saurischia</taxon>
        <taxon>Theropoda</taxon>
        <taxon>Coelurosauria</taxon>
        <taxon>Aves</taxon>
        <taxon>Neognathae</taxon>
        <taxon>Neoaves</taxon>
        <taxon>Telluraves</taxon>
        <taxon>Australaves</taxon>
        <taxon>Passeriformes</taxon>
        <taxon>Pipridae</taxon>
        <taxon>Lepidothrix</taxon>
    </lineage>
</organism>
<dbReference type="PROSITE" id="PS50002">
    <property type="entry name" value="SH3"/>
    <property type="match status" value="1"/>
</dbReference>
<dbReference type="Pfam" id="PF08824">
    <property type="entry name" value="Serine_rich"/>
    <property type="match status" value="1"/>
</dbReference>
<dbReference type="PANTHER" id="PTHR10654:SF19">
    <property type="entry name" value="CAS SCAFFOLDING PROTEIN FAMILY MEMBER 4"/>
    <property type="match status" value="1"/>
</dbReference>
<evidence type="ECO:0000256" key="2">
    <source>
        <dbReference type="ARBA" id="ARBA00004246"/>
    </source>
</evidence>
<dbReference type="AlphaFoldDB" id="A0A6J0H7V9"/>
<dbReference type="CTD" id="57091"/>
<gene>
    <name evidence="17" type="primary">CASS4</name>
</gene>
<dbReference type="FunFam" id="1.20.120.830:FF:000001">
    <property type="entry name" value="BCAR1 scaffold protein, Cas family member"/>
    <property type="match status" value="1"/>
</dbReference>
<evidence type="ECO:0000256" key="7">
    <source>
        <dbReference type="ARBA" id="ARBA00022889"/>
    </source>
</evidence>
<dbReference type="Gene3D" id="2.30.30.40">
    <property type="entry name" value="SH3 Domains"/>
    <property type="match status" value="1"/>
</dbReference>
<proteinExistence type="inferred from homology"/>
<keyword evidence="4 13" id="KW-0728">SH3 domain</keyword>
<dbReference type="Gene3D" id="1.20.120.830">
    <property type="entry name" value="Serine-rich domain"/>
    <property type="match status" value="1"/>
</dbReference>
<dbReference type="InterPro" id="IPR037362">
    <property type="entry name" value="CAS_fam"/>
</dbReference>
<reference evidence="17" key="1">
    <citation type="submission" date="2025-08" db="UniProtKB">
        <authorList>
            <consortium name="RefSeq"/>
        </authorList>
    </citation>
    <scope>IDENTIFICATION</scope>
</reference>
<evidence type="ECO:0000313" key="17">
    <source>
        <dbReference type="RefSeq" id="XP_017670683.1"/>
    </source>
</evidence>
<evidence type="ECO:0000256" key="4">
    <source>
        <dbReference type="ARBA" id="ARBA00022443"/>
    </source>
</evidence>
<protein>
    <recommendedName>
        <fullName evidence="12">Cas scaffolding protein family member 4</fullName>
    </recommendedName>
</protein>
<dbReference type="FunFam" id="2.30.30.40:FF:000147">
    <property type="entry name" value="Cas scaffold protein family member 4"/>
    <property type="match status" value="1"/>
</dbReference>
<dbReference type="InterPro" id="IPR035744">
    <property type="entry name" value="CASS4_SH3"/>
</dbReference>
<dbReference type="SMART" id="SM00326">
    <property type="entry name" value="SH3"/>
    <property type="match status" value="1"/>
</dbReference>
<dbReference type="GeneID" id="108497515"/>
<evidence type="ECO:0000256" key="10">
    <source>
        <dbReference type="ARBA" id="ARBA00055892"/>
    </source>
</evidence>
<feature type="region of interest" description="Disordered" evidence="14">
    <location>
        <begin position="414"/>
        <end position="503"/>
    </location>
</feature>
<keyword evidence="16" id="KW-1185">Reference proteome</keyword>
<evidence type="ECO:0000256" key="13">
    <source>
        <dbReference type="PROSITE-ProRule" id="PRU00192"/>
    </source>
</evidence>
<dbReference type="PANTHER" id="PTHR10654">
    <property type="entry name" value="CAS SCAFFOLDING PROTEIN"/>
    <property type="match status" value="1"/>
</dbReference>
<dbReference type="GO" id="GO:0005925">
    <property type="term" value="C:focal adhesion"/>
    <property type="evidence" value="ECO:0007669"/>
    <property type="project" value="UniProtKB-SubCell"/>
</dbReference>
<keyword evidence="7" id="KW-0130">Cell adhesion</keyword>
<feature type="region of interest" description="Disordered" evidence="14">
    <location>
        <begin position="260"/>
        <end position="307"/>
    </location>
</feature>
<evidence type="ECO:0000256" key="12">
    <source>
        <dbReference type="ARBA" id="ARBA00071492"/>
    </source>
</evidence>
<keyword evidence="9" id="KW-0206">Cytoskeleton</keyword>
<dbReference type="GO" id="GO:0005886">
    <property type="term" value="C:plasma membrane"/>
    <property type="evidence" value="ECO:0007669"/>
    <property type="project" value="TreeGrafter"/>
</dbReference>
<dbReference type="Proteomes" id="UP000504624">
    <property type="component" value="Unplaced"/>
</dbReference>
<evidence type="ECO:0000256" key="3">
    <source>
        <dbReference type="ARBA" id="ARBA00007848"/>
    </source>
</evidence>
<evidence type="ECO:0000256" key="14">
    <source>
        <dbReference type="SAM" id="MobiDB-lite"/>
    </source>
</evidence>
<feature type="domain" description="SH3" evidence="15">
    <location>
        <begin position="54"/>
        <end position="116"/>
    </location>
</feature>
<dbReference type="GO" id="GO:0016477">
    <property type="term" value="P:cell migration"/>
    <property type="evidence" value="ECO:0007669"/>
    <property type="project" value="TreeGrafter"/>
</dbReference>
<comment type="subunit">
    <text evidence="11">Interacts (via SH3 domain) with PTK2/FAK1 (via C-terminus).</text>
</comment>
<feature type="region of interest" description="Disordered" evidence="14">
    <location>
        <begin position="696"/>
        <end position="716"/>
    </location>
</feature>
<evidence type="ECO:0000256" key="8">
    <source>
        <dbReference type="ARBA" id="ARBA00022949"/>
    </source>
</evidence>
<dbReference type="OrthoDB" id="5983572at2759"/>
<dbReference type="GO" id="GO:0007155">
    <property type="term" value="P:cell adhesion"/>
    <property type="evidence" value="ECO:0007669"/>
    <property type="project" value="UniProtKB-KW"/>
</dbReference>
<keyword evidence="6" id="KW-0597">Phosphoprotein</keyword>
<feature type="region of interest" description="Disordered" evidence="14">
    <location>
        <begin position="217"/>
        <end position="247"/>
    </location>
</feature>
<dbReference type="CDD" id="cd12000">
    <property type="entry name" value="SH3_CASS4"/>
    <property type="match status" value="1"/>
</dbReference>
<name>A0A6J0H7V9_9PASS</name>
<dbReference type="GO" id="GO:0005737">
    <property type="term" value="C:cytoplasm"/>
    <property type="evidence" value="ECO:0007669"/>
    <property type="project" value="TreeGrafter"/>
</dbReference>
<dbReference type="InterPro" id="IPR021901">
    <property type="entry name" value="CAS_C"/>
</dbReference>
<evidence type="ECO:0000259" key="15">
    <source>
        <dbReference type="PROSITE" id="PS50002"/>
    </source>
</evidence>
<dbReference type="GO" id="GO:0007169">
    <property type="term" value="P:cell surface receptor protein tyrosine kinase signaling pathway"/>
    <property type="evidence" value="ECO:0007669"/>
    <property type="project" value="TreeGrafter"/>
</dbReference>
<evidence type="ECO:0000256" key="6">
    <source>
        <dbReference type="ARBA" id="ARBA00022553"/>
    </source>
</evidence>
<dbReference type="InterPro" id="IPR001452">
    <property type="entry name" value="SH3_domain"/>
</dbReference>